<evidence type="ECO:0000256" key="8">
    <source>
        <dbReference type="SAM" id="MobiDB-lite"/>
    </source>
</evidence>
<keyword evidence="2" id="KW-0902">Two-component regulatory system</keyword>
<feature type="DNA-binding region" description="OmpR/PhoB-type" evidence="7">
    <location>
        <begin position="136"/>
        <end position="237"/>
    </location>
</feature>
<dbReference type="PROSITE" id="PS51755">
    <property type="entry name" value="OMPR_PHOB"/>
    <property type="match status" value="1"/>
</dbReference>
<dbReference type="GO" id="GO:0006355">
    <property type="term" value="P:regulation of DNA-templated transcription"/>
    <property type="evidence" value="ECO:0007669"/>
    <property type="project" value="InterPro"/>
</dbReference>
<evidence type="ECO:0000256" key="3">
    <source>
        <dbReference type="ARBA" id="ARBA00023015"/>
    </source>
</evidence>
<sequence length="272" mass="29926">MNNTLDVIFLGQDDARHARLVEALSHLGFSVRRCHDLADVYDRYSRRPSPLVILEAPLPDIHNAAVRLRAIDRSLGIVAIAPFGAEENRIRTLLCGADACLPPEVTGLELAAVLQALVRRAVGLDGADSGAEPALPDEPLQETWRLANKGWTLISPTGRQLGLTTGERDFLTKLVKAPDRKVSRDAFYPDGAEDADGAITRRRFVDVMISRLRRKATANHMTLPIRAVHGWGYMFAADIALELDNREGAEEGRPDGLEDSRRYALDANAPSY</sequence>
<dbReference type="RefSeq" id="WP_175191434.1">
    <property type="nucleotide sequence ID" value="NZ_CADIJO010000002.1"/>
</dbReference>
<comment type="caution">
    <text evidence="6">Lacks conserved residue(s) required for the propagation of feature annotation.</text>
</comment>
<dbReference type="GO" id="GO:0005829">
    <property type="term" value="C:cytosol"/>
    <property type="evidence" value="ECO:0007669"/>
    <property type="project" value="TreeGrafter"/>
</dbReference>
<dbReference type="Proteomes" id="UP000494111">
    <property type="component" value="Unassembled WGS sequence"/>
</dbReference>
<dbReference type="GO" id="GO:0000976">
    <property type="term" value="F:transcription cis-regulatory region binding"/>
    <property type="evidence" value="ECO:0007669"/>
    <property type="project" value="TreeGrafter"/>
</dbReference>
<protein>
    <submittedName>
        <fullName evidence="11">Transcriptional regulatory protein OmpR</fullName>
    </submittedName>
</protein>
<dbReference type="InterPro" id="IPR011006">
    <property type="entry name" value="CheY-like_superfamily"/>
</dbReference>
<feature type="domain" description="OmpR/PhoB-type" evidence="10">
    <location>
        <begin position="136"/>
        <end position="237"/>
    </location>
</feature>
<feature type="region of interest" description="Disordered" evidence="8">
    <location>
        <begin position="247"/>
        <end position="272"/>
    </location>
</feature>
<dbReference type="PANTHER" id="PTHR48111:SF4">
    <property type="entry name" value="DNA-BINDING DUAL TRANSCRIPTIONAL REGULATOR OMPR"/>
    <property type="match status" value="1"/>
</dbReference>
<keyword evidence="1" id="KW-0597">Phosphoprotein</keyword>
<evidence type="ECO:0000256" key="4">
    <source>
        <dbReference type="ARBA" id="ARBA00023125"/>
    </source>
</evidence>
<evidence type="ECO:0000256" key="5">
    <source>
        <dbReference type="ARBA" id="ARBA00023163"/>
    </source>
</evidence>
<evidence type="ECO:0000259" key="10">
    <source>
        <dbReference type="PROSITE" id="PS51755"/>
    </source>
</evidence>
<dbReference type="AlphaFoldDB" id="A0A6S6Z595"/>
<dbReference type="InterPro" id="IPR001867">
    <property type="entry name" value="OmpR/PhoB-type_DNA-bd"/>
</dbReference>
<dbReference type="SUPFAM" id="SSF52172">
    <property type="entry name" value="CheY-like"/>
    <property type="match status" value="1"/>
</dbReference>
<evidence type="ECO:0000256" key="7">
    <source>
        <dbReference type="PROSITE-ProRule" id="PRU01091"/>
    </source>
</evidence>
<dbReference type="Pfam" id="PF00486">
    <property type="entry name" value="Trans_reg_C"/>
    <property type="match status" value="1"/>
</dbReference>
<dbReference type="InterPro" id="IPR001789">
    <property type="entry name" value="Sig_transdc_resp-reg_receiver"/>
</dbReference>
<dbReference type="Gene3D" id="3.40.50.2300">
    <property type="match status" value="1"/>
</dbReference>
<dbReference type="SMART" id="SM00862">
    <property type="entry name" value="Trans_reg_C"/>
    <property type="match status" value="1"/>
</dbReference>
<dbReference type="Gene3D" id="1.10.10.10">
    <property type="entry name" value="Winged helix-like DNA-binding domain superfamily/Winged helix DNA-binding domain"/>
    <property type="match status" value="1"/>
</dbReference>
<keyword evidence="5" id="KW-0804">Transcription</keyword>
<reference evidence="11 12" key="1">
    <citation type="submission" date="2020-04" db="EMBL/GenBank/DDBJ databases">
        <authorList>
            <person name="De Canck E."/>
        </authorList>
    </citation>
    <scope>NUCLEOTIDE SEQUENCE [LARGE SCALE GENOMIC DNA]</scope>
    <source>
        <strain evidence="11 12">LMG 3458</strain>
    </source>
</reference>
<name>A0A6S6Z595_9BURK</name>
<keyword evidence="4 7" id="KW-0238">DNA-binding</keyword>
<evidence type="ECO:0000256" key="2">
    <source>
        <dbReference type="ARBA" id="ARBA00023012"/>
    </source>
</evidence>
<keyword evidence="3" id="KW-0805">Transcription regulation</keyword>
<gene>
    <name evidence="11" type="primary">ompR_3</name>
    <name evidence="11" type="ORF">LMG3458_00554</name>
</gene>
<dbReference type="InterPro" id="IPR016032">
    <property type="entry name" value="Sig_transdc_resp-reg_C-effctor"/>
</dbReference>
<organism evidence="11 12">
    <name type="scientific">Achromobacter deleyi</name>
    <dbReference type="NCBI Taxonomy" id="1353891"/>
    <lineage>
        <taxon>Bacteria</taxon>
        <taxon>Pseudomonadati</taxon>
        <taxon>Pseudomonadota</taxon>
        <taxon>Betaproteobacteria</taxon>
        <taxon>Burkholderiales</taxon>
        <taxon>Alcaligenaceae</taxon>
        <taxon>Achromobacter</taxon>
    </lineage>
</organism>
<evidence type="ECO:0000259" key="9">
    <source>
        <dbReference type="PROSITE" id="PS50110"/>
    </source>
</evidence>
<dbReference type="InterPro" id="IPR036388">
    <property type="entry name" value="WH-like_DNA-bd_sf"/>
</dbReference>
<evidence type="ECO:0000313" key="11">
    <source>
        <dbReference type="EMBL" id="CAB3660486.1"/>
    </source>
</evidence>
<evidence type="ECO:0000313" key="12">
    <source>
        <dbReference type="Proteomes" id="UP000494111"/>
    </source>
</evidence>
<dbReference type="EMBL" id="CADIJO010000002">
    <property type="protein sequence ID" value="CAB3660486.1"/>
    <property type="molecule type" value="Genomic_DNA"/>
</dbReference>
<accession>A0A6S6Z595</accession>
<dbReference type="GO" id="GO:0000156">
    <property type="term" value="F:phosphorelay response regulator activity"/>
    <property type="evidence" value="ECO:0007669"/>
    <property type="project" value="TreeGrafter"/>
</dbReference>
<dbReference type="PROSITE" id="PS50110">
    <property type="entry name" value="RESPONSE_REGULATORY"/>
    <property type="match status" value="1"/>
</dbReference>
<evidence type="ECO:0000256" key="1">
    <source>
        <dbReference type="ARBA" id="ARBA00022553"/>
    </source>
</evidence>
<feature type="domain" description="Response regulatory" evidence="9">
    <location>
        <begin position="6"/>
        <end position="118"/>
    </location>
</feature>
<dbReference type="SUPFAM" id="SSF46894">
    <property type="entry name" value="C-terminal effector domain of the bipartite response regulators"/>
    <property type="match status" value="1"/>
</dbReference>
<dbReference type="GO" id="GO:0032993">
    <property type="term" value="C:protein-DNA complex"/>
    <property type="evidence" value="ECO:0007669"/>
    <property type="project" value="TreeGrafter"/>
</dbReference>
<dbReference type="InterPro" id="IPR039420">
    <property type="entry name" value="WalR-like"/>
</dbReference>
<evidence type="ECO:0000256" key="6">
    <source>
        <dbReference type="PROSITE-ProRule" id="PRU00169"/>
    </source>
</evidence>
<dbReference type="PANTHER" id="PTHR48111">
    <property type="entry name" value="REGULATOR OF RPOS"/>
    <property type="match status" value="1"/>
</dbReference>
<feature type="compositionally biased region" description="Basic and acidic residues" evidence="8">
    <location>
        <begin position="247"/>
        <end position="264"/>
    </location>
</feature>
<proteinExistence type="predicted"/>